<dbReference type="InterPro" id="IPR006638">
    <property type="entry name" value="Elp3/MiaA/NifB-like_rSAM"/>
</dbReference>
<keyword evidence="4" id="KW-0408">Iron</keyword>
<dbReference type="PANTHER" id="PTHR43409">
    <property type="entry name" value="ANAEROBIC MAGNESIUM-PROTOPORPHYRIN IX MONOMETHYL ESTER CYCLASE-RELATED"/>
    <property type="match status" value="1"/>
</dbReference>
<evidence type="ECO:0000259" key="6">
    <source>
        <dbReference type="PROSITE" id="PS51918"/>
    </source>
</evidence>
<dbReference type="GO" id="GO:0046872">
    <property type="term" value="F:metal ion binding"/>
    <property type="evidence" value="ECO:0007669"/>
    <property type="project" value="UniProtKB-KW"/>
</dbReference>
<dbReference type="InterPro" id="IPR034466">
    <property type="entry name" value="Methyltransferase_Class_B"/>
</dbReference>
<dbReference type="GO" id="GO:0051539">
    <property type="term" value="F:4 iron, 4 sulfur cluster binding"/>
    <property type="evidence" value="ECO:0007669"/>
    <property type="project" value="UniProtKB-KW"/>
</dbReference>
<evidence type="ECO:0000256" key="2">
    <source>
        <dbReference type="ARBA" id="ARBA00022691"/>
    </source>
</evidence>
<organism evidence="7">
    <name type="scientific">Candidatus Methanophaga sp. ANME-1 ERB7</name>
    <dbReference type="NCBI Taxonomy" id="2759913"/>
    <lineage>
        <taxon>Archaea</taxon>
        <taxon>Methanobacteriati</taxon>
        <taxon>Methanobacteriota</taxon>
        <taxon>Stenosarchaea group</taxon>
        <taxon>Methanomicrobia</taxon>
        <taxon>Candidatus Methanophagales</taxon>
        <taxon>Candidatus Methanophagaceae</taxon>
        <taxon>Candidatus Methanophaga</taxon>
    </lineage>
</organism>
<dbReference type="InterPro" id="IPR013785">
    <property type="entry name" value="Aldolase_TIM"/>
</dbReference>
<name>A0A7G9Z2K3_9EURY</name>
<reference evidence="7" key="1">
    <citation type="submission" date="2020-06" db="EMBL/GenBank/DDBJ databases">
        <title>Unique genomic features of the anaerobic methanotrophic archaea.</title>
        <authorList>
            <person name="Chadwick G.L."/>
            <person name="Skennerton C.T."/>
            <person name="Laso-Perez R."/>
            <person name="Leu A.O."/>
            <person name="Speth D.R."/>
            <person name="Yu H."/>
            <person name="Morgan-Lang C."/>
            <person name="Hatzenpichler R."/>
            <person name="Goudeau D."/>
            <person name="Malmstrom R."/>
            <person name="Brazelton W.J."/>
            <person name="Woyke T."/>
            <person name="Hallam S.J."/>
            <person name="Tyson G.W."/>
            <person name="Wegener G."/>
            <person name="Boetius A."/>
            <person name="Orphan V."/>
        </authorList>
    </citation>
    <scope>NUCLEOTIDE SEQUENCE</scope>
</reference>
<dbReference type="EMBL" id="MT631582">
    <property type="protein sequence ID" value="QNO54487.1"/>
    <property type="molecule type" value="Genomic_DNA"/>
</dbReference>
<dbReference type="InterPro" id="IPR051198">
    <property type="entry name" value="BchE-like"/>
</dbReference>
<dbReference type="SUPFAM" id="SSF102114">
    <property type="entry name" value="Radical SAM enzymes"/>
    <property type="match status" value="1"/>
</dbReference>
<evidence type="ECO:0000313" key="7">
    <source>
        <dbReference type="EMBL" id="QNO54487.1"/>
    </source>
</evidence>
<feature type="domain" description="Radical SAM core" evidence="6">
    <location>
        <begin position="196"/>
        <end position="421"/>
    </location>
</feature>
<sequence>MKILLLNPPYVPEFMRSARWAAVSISGSNWYPIYLAYCTGLLEKYGHKTKLVDGPVDKLSHEDVLKMAKNFSADISVLYISDKSLENDIAIGEKIKELTGSYIAMVGPWCSCVNPDELLKNSEIDAFAIGEFDYTILEFAEGKSENTIDGLVWKNNGKVIHNPPRKPLTSEQINEFPFVTDVYRRHLNIRNYFQAPHLHPFVDLFTGRGCSWGKCTFCLWPHTINKDAPYRVGDINRTIEELEFIKEELPFVKEVFIQDDTLPAWRAGVLSTAIIAANLDITWSCYARPDATYDLETLKLMKKSGCRCLHVGYESSNPQILKNIKKGTTSEIMVKFTEMTHKVGLSNHADFIIGLPGETVETIIATVKWARKLKVNSYQFTRPYPYPGTPFYAWLEKNALLNDGKVNCPHLSTKEIDKWVRWALRKTNLNPRYLLRMLKKPREWKRLIRSARYVLPNVVGK</sequence>
<dbReference type="Gene3D" id="3.20.20.70">
    <property type="entry name" value="Aldolase class I"/>
    <property type="match status" value="1"/>
</dbReference>
<gene>
    <name evidence="7" type="ORF">ILIMKHIM_00016</name>
</gene>
<dbReference type="GO" id="GO:0003824">
    <property type="term" value="F:catalytic activity"/>
    <property type="evidence" value="ECO:0007669"/>
    <property type="project" value="InterPro"/>
</dbReference>
<evidence type="ECO:0000256" key="5">
    <source>
        <dbReference type="ARBA" id="ARBA00023014"/>
    </source>
</evidence>
<keyword evidence="3" id="KW-0479">Metal-binding</keyword>
<evidence type="ECO:0000256" key="1">
    <source>
        <dbReference type="ARBA" id="ARBA00001966"/>
    </source>
</evidence>
<evidence type="ECO:0000256" key="4">
    <source>
        <dbReference type="ARBA" id="ARBA00023004"/>
    </source>
</evidence>
<keyword evidence="5" id="KW-0411">Iron-sulfur</keyword>
<accession>A0A7G9Z2K3</accession>
<dbReference type="SFLD" id="SFLDG01082">
    <property type="entry name" value="B12-binding_domain_containing"/>
    <property type="match status" value="1"/>
</dbReference>
<dbReference type="AlphaFoldDB" id="A0A7G9Z2K3"/>
<dbReference type="Pfam" id="PF04055">
    <property type="entry name" value="Radical_SAM"/>
    <property type="match status" value="1"/>
</dbReference>
<dbReference type="SFLD" id="SFLDS00029">
    <property type="entry name" value="Radical_SAM"/>
    <property type="match status" value="1"/>
</dbReference>
<protein>
    <recommendedName>
        <fullName evidence="6">Radical SAM core domain-containing protein</fullName>
    </recommendedName>
</protein>
<dbReference type="InterPro" id="IPR058240">
    <property type="entry name" value="rSAM_sf"/>
</dbReference>
<dbReference type="Gene3D" id="3.40.50.280">
    <property type="entry name" value="Cobalamin-binding domain"/>
    <property type="match status" value="1"/>
</dbReference>
<comment type="cofactor">
    <cofactor evidence="1">
        <name>[4Fe-4S] cluster</name>
        <dbReference type="ChEBI" id="CHEBI:49883"/>
    </cofactor>
</comment>
<dbReference type="InterPro" id="IPR007197">
    <property type="entry name" value="rSAM"/>
</dbReference>
<dbReference type="GO" id="GO:0005829">
    <property type="term" value="C:cytosol"/>
    <property type="evidence" value="ECO:0007669"/>
    <property type="project" value="TreeGrafter"/>
</dbReference>
<proteinExistence type="predicted"/>
<dbReference type="PANTHER" id="PTHR43409:SF16">
    <property type="entry name" value="SLR0320 PROTEIN"/>
    <property type="match status" value="1"/>
</dbReference>
<dbReference type="SMART" id="SM00729">
    <property type="entry name" value="Elp3"/>
    <property type="match status" value="1"/>
</dbReference>
<evidence type="ECO:0000256" key="3">
    <source>
        <dbReference type="ARBA" id="ARBA00022723"/>
    </source>
</evidence>
<keyword evidence="2" id="KW-0949">S-adenosyl-L-methionine</keyword>
<dbReference type="SFLD" id="SFLDG01123">
    <property type="entry name" value="methyltransferase_(Class_B)"/>
    <property type="match status" value="1"/>
</dbReference>
<dbReference type="PROSITE" id="PS51918">
    <property type="entry name" value="RADICAL_SAM"/>
    <property type="match status" value="1"/>
</dbReference>